<name>A0ACC1A486_9ROSI</name>
<dbReference type="Proteomes" id="UP001164250">
    <property type="component" value="Chromosome 12"/>
</dbReference>
<reference evidence="2" key="1">
    <citation type="journal article" date="2023" name="G3 (Bethesda)">
        <title>Genome assembly and association tests identify interacting loci associated with vigor, precocity, and sex in interspecific pistachio rootstocks.</title>
        <authorList>
            <person name="Palmer W."/>
            <person name="Jacygrad E."/>
            <person name="Sagayaradj S."/>
            <person name="Cavanaugh K."/>
            <person name="Han R."/>
            <person name="Bertier L."/>
            <person name="Beede B."/>
            <person name="Kafkas S."/>
            <person name="Golino D."/>
            <person name="Preece J."/>
            <person name="Michelmore R."/>
        </authorList>
    </citation>
    <scope>NUCLEOTIDE SEQUENCE [LARGE SCALE GENOMIC DNA]</scope>
</reference>
<keyword evidence="2" id="KW-1185">Reference proteome</keyword>
<protein>
    <submittedName>
        <fullName evidence="1">Uncharacterized protein</fullName>
    </submittedName>
</protein>
<evidence type="ECO:0000313" key="2">
    <source>
        <dbReference type="Proteomes" id="UP001164250"/>
    </source>
</evidence>
<sequence>MANQQTDKLVWYARDLCGNDTVHWKLVNDTVHEEAPTSNEQEPKPSDAFLGVAELLHVNEFAVHGTFNTQNLKAGIYQVALVVKVKTTDPAEDTFLNFHLHQKKGHEKYKTVNLHKYEAHTWTDIKIDDSVEVTDCDHELGQVELTITKVGTNYWTEKFLVVDAVVMKLVQELGKEPAKTSG</sequence>
<proteinExistence type="predicted"/>
<evidence type="ECO:0000313" key="1">
    <source>
        <dbReference type="EMBL" id="KAJ0081857.1"/>
    </source>
</evidence>
<dbReference type="EMBL" id="CM047908">
    <property type="protein sequence ID" value="KAJ0081857.1"/>
    <property type="molecule type" value="Genomic_DNA"/>
</dbReference>
<organism evidence="1 2">
    <name type="scientific">Pistacia atlantica</name>
    <dbReference type="NCBI Taxonomy" id="434234"/>
    <lineage>
        <taxon>Eukaryota</taxon>
        <taxon>Viridiplantae</taxon>
        <taxon>Streptophyta</taxon>
        <taxon>Embryophyta</taxon>
        <taxon>Tracheophyta</taxon>
        <taxon>Spermatophyta</taxon>
        <taxon>Magnoliopsida</taxon>
        <taxon>eudicotyledons</taxon>
        <taxon>Gunneridae</taxon>
        <taxon>Pentapetalae</taxon>
        <taxon>rosids</taxon>
        <taxon>malvids</taxon>
        <taxon>Sapindales</taxon>
        <taxon>Anacardiaceae</taxon>
        <taxon>Pistacia</taxon>
    </lineage>
</organism>
<accession>A0ACC1A486</accession>
<gene>
    <name evidence="1" type="ORF">Patl1_12031</name>
</gene>
<comment type="caution">
    <text evidence="1">The sequence shown here is derived from an EMBL/GenBank/DDBJ whole genome shotgun (WGS) entry which is preliminary data.</text>
</comment>